<feature type="transmembrane region" description="Helical" evidence="6">
    <location>
        <begin position="126"/>
        <end position="155"/>
    </location>
</feature>
<dbReference type="PANTHER" id="PTHR43229:SF2">
    <property type="entry name" value="NODULATION PROTEIN J"/>
    <property type="match status" value="1"/>
</dbReference>
<evidence type="ECO:0000256" key="4">
    <source>
        <dbReference type="ARBA" id="ARBA00023136"/>
    </source>
</evidence>
<dbReference type="InterPro" id="IPR000412">
    <property type="entry name" value="ABC_2_transport"/>
</dbReference>
<gene>
    <name evidence="8" type="ORF">Asi02nite_45090</name>
</gene>
<accession>A0ABQ4CUM4</accession>
<dbReference type="EMBL" id="BONE01000037">
    <property type="protein sequence ID" value="GIF74991.1"/>
    <property type="molecule type" value="Genomic_DNA"/>
</dbReference>
<feature type="transmembrane region" description="Helical" evidence="6">
    <location>
        <begin position="161"/>
        <end position="185"/>
    </location>
</feature>
<dbReference type="Proteomes" id="UP000604117">
    <property type="component" value="Unassembled WGS sequence"/>
</dbReference>
<evidence type="ECO:0000256" key="6">
    <source>
        <dbReference type="RuleBase" id="RU361157"/>
    </source>
</evidence>
<evidence type="ECO:0000256" key="5">
    <source>
        <dbReference type="ARBA" id="ARBA00023251"/>
    </source>
</evidence>
<evidence type="ECO:0000256" key="1">
    <source>
        <dbReference type="ARBA" id="ARBA00004141"/>
    </source>
</evidence>
<keyword evidence="6" id="KW-1003">Cell membrane</keyword>
<dbReference type="InterPro" id="IPR047817">
    <property type="entry name" value="ABC2_TM_bact-type"/>
</dbReference>
<keyword evidence="9" id="KW-1185">Reference proteome</keyword>
<evidence type="ECO:0000256" key="2">
    <source>
        <dbReference type="ARBA" id="ARBA00022692"/>
    </source>
</evidence>
<name>A0ABQ4CUM4_9ACTN</name>
<organism evidence="8 9">
    <name type="scientific">Asanoa siamensis</name>
    <dbReference type="NCBI Taxonomy" id="926357"/>
    <lineage>
        <taxon>Bacteria</taxon>
        <taxon>Bacillati</taxon>
        <taxon>Actinomycetota</taxon>
        <taxon>Actinomycetes</taxon>
        <taxon>Micromonosporales</taxon>
        <taxon>Micromonosporaceae</taxon>
        <taxon>Asanoa</taxon>
    </lineage>
</organism>
<dbReference type="PROSITE" id="PS51012">
    <property type="entry name" value="ABC_TM2"/>
    <property type="match status" value="1"/>
</dbReference>
<keyword evidence="3 6" id="KW-1133">Transmembrane helix</keyword>
<proteinExistence type="inferred from homology"/>
<feature type="transmembrane region" description="Helical" evidence="6">
    <location>
        <begin position="256"/>
        <end position="275"/>
    </location>
</feature>
<feature type="transmembrane region" description="Helical" evidence="6">
    <location>
        <begin position="82"/>
        <end position="105"/>
    </location>
</feature>
<evidence type="ECO:0000313" key="8">
    <source>
        <dbReference type="EMBL" id="GIF74991.1"/>
    </source>
</evidence>
<comment type="subcellular location">
    <subcellularLocation>
        <location evidence="6">Cell membrane</location>
        <topology evidence="6">Multi-pass membrane protein</topology>
    </subcellularLocation>
    <subcellularLocation>
        <location evidence="1">Membrane</location>
        <topology evidence="1">Multi-pass membrane protein</topology>
    </subcellularLocation>
</comment>
<dbReference type="InterPro" id="IPR051784">
    <property type="entry name" value="Nod_factor_ABC_transporter"/>
</dbReference>
<feature type="transmembrane region" description="Helical" evidence="6">
    <location>
        <begin position="197"/>
        <end position="214"/>
    </location>
</feature>
<feature type="domain" description="ABC transmembrane type-2" evidence="7">
    <location>
        <begin position="50"/>
        <end position="278"/>
    </location>
</feature>
<dbReference type="InterPro" id="IPR013525">
    <property type="entry name" value="ABC2_TM"/>
</dbReference>
<sequence>MTTSTAPAEPTTRVGIVARGGRQRLSFGAVLRDSQVMAVRQLRKTLRRPVYIVFAFIQPVIFVLLFRYIFGGAIDTGGVSYVNFLLPGIIVQTAVFGALITGIGLTEDLAAGVVDRLRSLPMSRAAVLFGRTAADLVMNVLTLVVMVAVGLAVGFRPSEPAWQLLMAFLLVLAFSYVFSWISAWVGLSVRNPETAQSAGFIWVFPLTFASSAFVPPDTMPSAVRAFAELNPMTLAVDAVRGLTIGSPSPTTPALQTLAWLAGLLLIFVPLAVRAFRRA</sequence>
<keyword evidence="5" id="KW-0046">Antibiotic resistance</keyword>
<reference evidence="8 9" key="1">
    <citation type="submission" date="2021-01" db="EMBL/GenBank/DDBJ databases">
        <title>Whole genome shotgun sequence of Asanoa siamensis NBRC 107932.</title>
        <authorList>
            <person name="Komaki H."/>
            <person name="Tamura T."/>
        </authorList>
    </citation>
    <scope>NUCLEOTIDE SEQUENCE [LARGE SCALE GENOMIC DNA]</scope>
    <source>
        <strain evidence="8 9">NBRC 107932</strain>
    </source>
</reference>
<evidence type="ECO:0000313" key="9">
    <source>
        <dbReference type="Proteomes" id="UP000604117"/>
    </source>
</evidence>
<keyword evidence="2 6" id="KW-0812">Transmembrane</keyword>
<keyword evidence="6" id="KW-0813">Transport</keyword>
<feature type="transmembrane region" description="Helical" evidence="6">
    <location>
        <begin position="50"/>
        <end position="70"/>
    </location>
</feature>
<dbReference type="RefSeq" id="WP_203715874.1">
    <property type="nucleotide sequence ID" value="NZ_BONE01000037.1"/>
</dbReference>
<comment type="caution">
    <text evidence="8">The sequence shown here is derived from an EMBL/GenBank/DDBJ whole genome shotgun (WGS) entry which is preliminary data.</text>
</comment>
<dbReference type="PANTHER" id="PTHR43229">
    <property type="entry name" value="NODULATION PROTEIN J"/>
    <property type="match status" value="1"/>
</dbReference>
<evidence type="ECO:0000256" key="3">
    <source>
        <dbReference type="ARBA" id="ARBA00022989"/>
    </source>
</evidence>
<comment type="similarity">
    <text evidence="6">Belongs to the ABC-2 integral membrane protein family.</text>
</comment>
<dbReference type="Pfam" id="PF01061">
    <property type="entry name" value="ABC2_membrane"/>
    <property type="match status" value="1"/>
</dbReference>
<keyword evidence="4 6" id="KW-0472">Membrane</keyword>
<dbReference type="PIRSF" id="PIRSF006648">
    <property type="entry name" value="DrrB"/>
    <property type="match status" value="1"/>
</dbReference>
<protein>
    <recommendedName>
        <fullName evidence="6">Transport permease protein</fullName>
    </recommendedName>
</protein>
<evidence type="ECO:0000259" key="7">
    <source>
        <dbReference type="PROSITE" id="PS51012"/>
    </source>
</evidence>